<dbReference type="InterPro" id="IPR016035">
    <property type="entry name" value="Acyl_Trfase/lysoPLipase"/>
</dbReference>
<dbReference type="InterPro" id="IPR002641">
    <property type="entry name" value="PNPLA_dom"/>
</dbReference>
<feature type="domain" description="PNPLA" evidence="5">
    <location>
        <begin position="8"/>
        <end position="167"/>
    </location>
</feature>
<dbReference type="Gene3D" id="3.40.1090.10">
    <property type="entry name" value="Cytosolic phospholipase A2 catalytic domain"/>
    <property type="match status" value="1"/>
</dbReference>
<reference evidence="6 7" key="1">
    <citation type="submission" date="2020-03" db="EMBL/GenBank/DDBJ databases">
        <authorList>
            <person name="Wang L."/>
            <person name="He N."/>
            <person name="Li Y."/>
            <person name="Fang Y."/>
            <person name="Zhang F."/>
        </authorList>
    </citation>
    <scope>NUCLEOTIDE SEQUENCE [LARGE SCALE GENOMIC DNA]</scope>
    <source>
        <strain evidence="7">hsmgli-8</strain>
    </source>
</reference>
<dbReference type="SUPFAM" id="SSF52151">
    <property type="entry name" value="FabD/lysophospholipase-like"/>
    <property type="match status" value="1"/>
</dbReference>
<evidence type="ECO:0000256" key="2">
    <source>
        <dbReference type="ARBA" id="ARBA00022963"/>
    </source>
</evidence>
<dbReference type="GO" id="GO:0016787">
    <property type="term" value="F:hydrolase activity"/>
    <property type="evidence" value="ECO:0007669"/>
    <property type="project" value="UniProtKB-KW"/>
</dbReference>
<evidence type="ECO:0000256" key="1">
    <source>
        <dbReference type="ARBA" id="ARBA00022801"/>
    </source>
</evidence>
<name>A0ABX0YCT4_9PSED</name>
<feature type="short sequence motif" description="DGA/G" evidence="4">
    <location>
        <begin position="154"/>
        <end position="156"/>
    </location>
</feature>
<organism evidence="6 7">
    <name type="scientific">Pseudomonas quercus</name>
    <dbReference type="NCBI Taxonomy" id="2722792"/>
    <lineage>
        <taxon>Bacteria</taxon>
        <taxon>Pseudomonadati</taxon>
        <taxon>Pseudomonadota</taxon>
        <taxon>Gammaproteobacteria</taxon>
        <taxon>Pseudomonadales</taxon>
        <taxon>Pseudomonadaceae</taxon>
        <taxon>Pseudomonas</taxon>
    </lineage>
</organism>
<dbReference type="PANTHER" id="PTHR14226:SF76">
    <property type="entry name" value="NTE FAMILY PROTEIN RSSA"/>
    <property type="match status" value="1"/>
</dbReference>
<feature type="active site" description="Nucleophile" evidence="4">
    <location>
        <position position="41"/>
    </location>
</feature>
<comment type="caution">
    <text evidence="4">Lacks conserved residue(s) required for the propagation of feature annotation.</text>
</comment>
<keyword evidence="7" id="KW-1185">Reference proteome</keyword>
<dbReference type="PANTHER" id="PTHR14226">
    <property type="entry name" value="NEUROPATHY TARGET ESTERASE/SWISS CHEESE D.MELANOGASTER"/>
    <property type="match status" value="1"/>
</dbReference>
<comment type="caution">
    <text evidence="6">The sequence shown here is derived from an EMBL/GenBank/DDBJ whole genome shotgun (WGS) entry which is preliminary data.</text>
</comment>
<dbReference type="PROSITE" id="PS51635">
    <property type="entry name" value="PNPLA"/>
    <property type="match status" value="1"/>
</dbReference>
<keyword evidence="2 4" id="KW-0442">Lipid degradation</keyword>
<sequence>MTKKTVALVLGAGGARGYAHIGAIEEIERRGYAIRCVAGCSMGAVVGGIYAAGRLDEYRQWIERLDYLDILRLVDVSFRMGAIRGDKVFGQIRRLLGDLNIEDLRIPYTAVATDLTHQKEVWFQEGCLHQAMRASAAIPSLFTPVMIGNRTLVDGGLLNPLPIVPVVASHCDLVVAVNLNGTSALPYEMPMIERPAAFRSRFDRLLESLNSRLPSRRRQAQAVLQMERNILSPTSMAPAPWFPEDLCEPLPETPVQAFADGADEQVVRVRPRRRPPLPDPDETAPTSATDAVVVDAVGPASLLDLVNQSFEVMQTSLAQYKIAGYPPDVLIEVPKRVCRFFEFYKAPELIALGRRIARDAFDRYEGRR</sequence>
<accession>A0ABX0YCT4</accession>
<dbReference type="InterPro" id="IPR050301">
    <property type="entry name" value="NTE"/>
</dbReference>
<dbReference type="EMBL" id="JAAVJI010000002">
    <property type="protein sequence ID" value="NJO99887.1"/>
    <property type="molecule type" value="Genomic_DNA"/>
</dbReference>
<feature type="active site" description="Proton acceptor" evidence="4">
    <location>
        <position position="154"/>
    </location>
</feature>
<dbReference type="Pfam" id="PF01734">
    <property type="entry name" value="Patatin"/>
    <property type="match status" value="1"/>
</dbReference>
<proteinExistence type="predicted"/>
<evidence type="ECO:0000256" key="3">
    <source>
        <dbReference type="ARBA" id="ARBA00023098"/>
    </source>
</evidence>
<evidence type="ECO:0000313" key="7">
    <source>
        <dbReference type="Proteomes" id="UP000746535"/>
    </source>
</evidence>
<evidence type="ECO:0000256" key="4">
    <source>
        <dbReference type="PROSITE-ProRule" id="PRU01161"/>
    </source>
</evidence>
<dbReference type="Proteomes" id="UP000746535">
    <property type="component" value="Unassembled WGS sequence"/>
</dbReference>
<keyword evidence="3 4" id="KW-0443">Lipid metabolism</keyword>
<evidence type="ECO:0000259" key="5">
    <source>
        <dbReference type="PROSITE" id="PS51635"/>
    </source>
</evidence>
<keyword evidence="1 4" id="KW-0378">Hydrolase</keyword>
<dbReference type="RefSeq" id="WP_168081520.1">
    <property type="nucleotide sequence ID" value="NZ_JAAVJI010000002.1"/>
</dbReference>
<evidence type="ECO:0000313" key="6">
    <source>
        <dbReference type="EMBL" id="NJO99887.1"/>
    </source>
</evidence>
<gene>
    <name evidence="6" type="ORF">HBH25_03280</name>
</gene>
<protein>
    <submittedName>
        <fullName evidence="6">Alpha/beta hydrolase</fullName>
    </submittedName>
</protein>
<feature type="short sequence motif" description="GXSXG" evidence="4">
    <location>
        <begin position="39"/>
        <end position="43"/>
    </location>
</feature>